<evidence type="ECO:0000313" key="2">
    <source>
        <dbReference type="EMBL" id="KAK0705127.1"/>
    </source>
</evidence>
<dbReference type="EMBL" id="JAUKUA010000007">
    <property type="protein sequence ID" value="KAK0705127.1"/>
    <property type="molecule type" value="Genomic_DNA"/>
</dbReference>
<dbReference type="AlphaFoldDB" id="A0AA40DLF6"/>
<organism evidence="2 3">
    <name type="scientific">Lasiosphaeris hirsuta</name>
    <dbReference type="NCBI Taxonomy" id="260670"/>
    <lineage>
        <taxon>Eukaryota</taxon>
        <taxon>Fungi</taxon>
        <taxon>Dikarya</taxon>
        <taxon>Ascomycota</taxon>
        <taxon>Pezizomycotina</taxon>
        <taxon>Sordariomycetes</taxon>
        <taxon>Sordariomycetidae</taxon>
        <taxon>Sordariales</taxon>
        <taxon>Lasiosphaeriaceae</taxon>
        <taxon>Lasiosphaeris</taxon>
    </lineage>
</organism>
<comment type="caution">
    <text evidence="2">The sequence shown here is derived from an EMBL/GenBank/DDBJ whole genome shotgun (WGS) entry which is preliminary data.</text>
</comment>
<feature type="compositionally biased region" description="Basic and acidic residues" evidence="1">
    <location>
        <begin position="510"/>
        <end position="521"/>
    </location>
</feature>
<reference evidence="2" key="1">
    <citation type="submission" date="2023-06" db="EMBL/GenBank/DDBJ databases">
        <title>Genome-scale phylogeny and comparative genomics of the fungal order Sordariales.</title>
        <authorList>
            <consortium name="Lawrence Berkeley National Laboratory"/>
            <person name="Hensen N."/>
            <person name="Bonometti L."/>
            <person name="Westerberg I."/>
            <person name="Brannstrom I.O."/>
            <person name="Guillou S."/>
            <person name="Cros-Aarteil S."/>
            <person name="Calhoun S."/>
            <person name="Haridas S."/>
            <person name="Kuo A."/>
            <person name="Mondo S."/>
            <person name="Pangilinan J."/>
            <person name="Riley R."/>
            <person name="Labutti K."/>
            <person name="Andreopoulos B."/>
            <person name="Lipzen A."/>
            <person name="Chen C."/>
            <person name="Yanf M."/>
            <person name="Daum C."/>
            <person name="Ng V."/>
            <person name="Clum A."/>
            <person name="Steindorff A."/>
            <person name="Ohm R."/>
            <person name="Martin F."/>
            <person name="Silar P."/>
            <person name="Natvig D."/>
            <person name="Lalanne C."/>
            <person name="Gautier V."/>
            <person name="Ament-Velasquez S.L."/>
            <person name="Kruys A."/>
            <person name="Hutchinson M.I."/>
            <person name="Powell A.J."/>
            <person name="Barry K."/>
            <person name="Miller A.N."/>
            <person name="Grigoriev I.V."/>
            <person name="Debuchy R."/>
            <person name="Gladieux P."/>
            <person name="Thoren M.H."/>
            <person name="Johannesson H."/>
        </authorList>
    </citation>
    <scope>NUCLEOTIDE SEQUENCE</scope>
    <source>
        <strain evidence="2">SMH4607-1</strain>
    </source>
</reference>
<evidence type="ECO:0000313" key="3">
    <source>
        <dbReference type="Proteomes" id="UP001172102"/>
    </source>
</evidence>
<feature type="region of interest" description="Disordered" evidence="1">
    <location>
        <begin position="347"/>
        <end position="530"/>
    </location>
</feature>
<keyword evidence="3" id="KW-1185">Reference proteome</keyword>
<dbReference type="Proteomes" id="UP001172102">
    <property type="component" value="Unassembled WGS sequence"/>
</dbReference>
<accession>A0AA40DLF6</accession>
<feature type="compositionally biased region" description="Basic and acidic residues" evidence="1">
    <location>
        <begin position="206"/>
        <end position="226"/>
    </location>
</feature>
<feature type="compositionally biased region" description="Polar residues" evidence="1">
    <location>
        <begin position="476"/>
        <end position="503"/>
    </location>
</feature>
<name>A0AA40DLF6_9PEZI</name>
<feature type="region of interest" description="Disordered" evidence="1">
    <location>
        <begin position="95"/>
        <end position="335"/>
    </location>
</feature>
<sequence>MDGAAKRIDKVVKDILPRSPHHLTLSLDRKFPSPDGFWFTGASSPLQYMTFLSDAHRGILITRPSYEIRQEHESAPLLMPAKVLAKGEVKKKLSFKDYQNKKKSASPTEPDPLVKADTRPNGIVAHAKAPKEEDRKEDAKPKEKADLRQDPPRADKPRQELNGERIKSSQPKAPPETDSRKRNADTDGNPPPQKRIRSENLTAKPDPLRARVRANEKPQREGRNETLHPTVNGLAPSAADRERENTTSPKSTIQVNGTRPRSESGMSTPRKPALPELLSPLHPSFDAELGQLSQQDVGKKKTASKALPKPQKLEVPPPTKRSKPALKLPPLLSPTLPPVIEAELARLKKLSTPKSETSQQSSQAPESPTSSKKTKAVADPSAEEAEPSRSSKIVTLKFKKANAKRVKDLLTLPSRSAKDALRKERSMSVEGTPPPARKRPRPIALDDIPSEPLAAPKRTRLTGDSVVAKPVRPSTPLKQSATAMSRVTSSQSQGTPGNSTGLTPGTLERPPTRSDSVEPGRARANGESLRERHDEYRLMGTDLKHKRDAILRSKHQGATLSAADERRVTALHFEMILAYMVAFHSLNQARMLDRKMCDPAAWESLLPHLHELKRRVVNNRALRALALQMHAVCLEQITASYNTLNSVAATSGFAQWAKLEKGRVPMWVEAVNVCDGVEDRRMKTLMGPWTRVEDAVAAVLGIMKRWADLDKVDWRPVIMKDRAAEKAVGRERDRVNGARD</sequence>
<gene>
    <name evidence="2" type="ORF">B0H67DRAFT_499684</name>
</gene>
<feature type="compositionally biased region" description="Basic and acidic residues" evidence="1">
    <location>
        <begin position="129"/>
        <end position="167"/>
    </location>
</feature>
<feature type="compositionally biased region" description="Polar residues" evidence="1">
    <location>
        <begin position="246"/>
        <end position="267"/>
    </location>
</feature>
<protein>
    <submittedName>
        <fullName evidence="2">Uncharacterized protein</fullName>
    </submittedName>
</protein>
<feature type="compositionally biased region" description="Polar residues" evidence="1">
    <location>
        <begin position="352"/>
        <end position="371"/>
    </location>
</feature>
<feature type="compositionally biased region" description="Basic and acidic residues" evidence="1">
    <location>
        <begin position="175"/>
        <end position="185"/>
    </location>
</feature>
<evidence type="ECO:0000256" key="1">
    <source>
        <dbReference type="SAM" id="MobiDB-lite"/>
    </source>
</evidence>
<proteinExistence type="predicted"/>
<feature type="compositionally biased region" description="Basic and acidic residues" evidence="1">
    <location>
        <begin position="416"/>
        <end position="427"/>
    </location>
</feature>